<organism evidence="1 2">
    <name type="scientific">Corchorus olitorius</name>
    <dbReference type="NCBI Taxonomy" id="93759"/>
    <lineage>
        <taxon>Eukaryota</taxon>
        <taxon>Viridiplantae</taxon>
        <taxon>Streptophyta</taxon>
        <taxon>Embryophyta</taxon>
        <taxon>Tracheophyta</taxon>
        <taxon>Spermatophyta</taxon>
        <taxon>Magnoliopsida</taxon>
        <taxon>eudicotyledons</taxon>
        <taxon>Gunneridae</taxon>
        <taxon>Pentapetalae</taxon>
        <taxon>rosids</taxon>
        <taxon>malvids</taxon>
        <taxon>Malvales</taxon>
        <taxon>Malvaceae</taxon>
        <taxon>Grewioideae</taxon>
        <taxon>Apeibeae</taxon>
        <taxon>Corchorus</taxon>
    </lineage>
</organism>
<protein>
    <submittedName>
        <fullName evidence="1">Uncharacterized protein</fullName>
    </submittedName>
</protein>
<dbReference type="EMBL" id="AWUE01014402">
    <property type="protein sequence ID" value="OMP03828.1"/>
    <property type="molecule type" value="Genomic_DNA"/>
</dbReference>
<comment type="caution">
    <text evidence="1">The sequence shown here is derived from an EMBL/GenBank/DDBJ whole genome shotgun (WGS) entry which is preliminary data.</text>
</comment>
<reference evidence="2" key="1">
    <citation type="submission" date="2013-09" db="EMBL/GenBank/DDBJ databases">
        <title>Corchorus olitorius genome sequencing.</title>
        <authorList>
            <person name="Alam M."/>
            <person name="Haque M.S."/>
            <person name="Islam M.S."/>
            <person name="Emdad E.M."/>
            <person name="Islam M.M."/>
            <person name="Ahmed B."/>
            <person name="Halim A."/>
            <person name="Hossen Q.M.M."/>
            <person name="Hossain M.Z."/>
            <person name="Ahmed R."/>
            <person name="Khan M.M."/>
            <person name="Islam R."/>
            <person name="Rashid M.M."/>
            <person name="Khan S.A."/>
            <person name="Rahman M.S."/>
            <person name="Alam M."/>
            <person name="Yahiya A.S."/>
            <person name="Khan M.S."/>
            <person name="Azam M.S."/>
            <person name="Haque T."/>
            <person name="Lashkar M.Z.H."/>
            <person name="Akhand A.I."/>
            <person name="Morshed G."/>
            <person name="Roy S."/>
            <person name="Uddin K.S."/>
            <person name="Rabeya T."/>
            <person name="Hossain A.S."/>
            <person name="Chowdhury A."/>
            <person name="Snigdha A.R."/>
            <person name="Mortoza M.S."/>
            <person name="Matin S.A."/>
            <person name="Hoque S.M.E."/>
            <person name="Islam M.K."/>
            <person name="Roy D.K."/>
            <person name="Haider R."/>
            <person name="Moosa M.M."/>
            <person name="Elias S.M."/>
            <person name="Hasan A.M."/>
            <person name="Jahan S."/>
            <person name="Shafiuddin M."/>
            <person name="Mahmood N."/>
            <person name="Shommy N.S."/>
        </authorList>
    </citation>
    <scope>NUCLEOTIDE SEQUENCE [LARGE SCALE GENOMIC DNA]</scope>
    <source>
        <strain evidence="2">cv. O-4</strain>
    </source>
</reference>
<name>A0A1R3K9X8_9ROSI</name>
<keyword evidence="2" id="KW-1185">Reference proteome</keyword>
<evidence type="ECO:0000313" key="2">
    <source>
        <dbReference type="Proteomes" id="UP000187203"/>
    </source>
</evidence>
<dbReference type="AlphaFoldDB" id="A0A1R3K9X8"/>
<sequence length="80" mass="9130">MRRRSSVYREVGKEREASEVVRARSMNLERGESARGMGRKMSEEFLVVVSARGGQGEKMRMAPVLEGCELAQNRLKNPFR</sequence>
<proteinExistence type="predicted"/>
<gene>
    <name evidence="1" type="ORF">COLO4_10179</name>
</gene>
<accession>A0A1R3K9X8</accession>
<evidence type="ECO:0000313" key="1">
    <source>
        <dbReference type="EMBL" id="OMP03828.1"/>
    </source>
</evidence>
<dbReference type="Proteomes" id="UP000187203">
    <property type="component" value="Unassembled WGS sequence"/>
</dbReference>